<evidence type="ECO:0000259" key="2">
    <source>
        <dbReference type="Pfam" id="PF00156"/>
    </source>
</evidence>
<keyword evidence="4" id="KW-0808">Transferase</keyword>
<dbReference type="EMBL" id="QFVT01000005">
    <property type="protein sequence ID" value="PYC47615.1"/>
    <property type="molecule type" value="Genomic_DNA"/>
</dbReference>
<organism evidence="4 5">
    <name type="scientific">Litorivita pollutaquae</name>
    <dbReference type="NCBI Taxonomy" id="2200892"/>
    <lineage>
        <taxon>Bacteria</taxon>
        <taxon>Pseudomonadati</taxon>
        <taxon>Pseudomonadota</taxon>
        <taxon>Alphaproteobacteria</taxon>
        <taxon>Rhodobacterales</taxon>
        <taxon>Paracoccaceae</taxon>
        <taxon>Litorivita</taxon>
    </lineage>
</organism>
<accession>A0A2V4MLS1</accession>
<comment type="caution">
    <text evidence="4">The sequence shown here is derived from an EMBL/GenBank/DDBJ whole genome shotgun (WGS) entry which is preliminary data.</text>
</comment>
<dbReference type="InterPro" id="IPR000836">
    <property type="entry name" value="PRTase_dom"/>
</dbReference>
<reference evidence="4 5" key="1">
    <citation type="submission" date="2018-05" db="EMBL/GenBank/DDBJ databases">
        <title>Oceanovita maritima gen. nov., sp. nov., a marine bacterium in the family Rhodobacteraceae isolated from surface seawater of Lundu port Xiamen, China.</title>
        <authorList>
            <person name="Hetharua B.H."/>
            <person name="Min D."/>
            <person name="Liao H."/>
            <person name="Tian Y."/>
        </authorList>
    </citation>
    <scope>NUCLEOTIDE SEQUENCE [LARGE SCALE GENOMIC DNA]</scope>
    <source>
        <strain evidence="4 5">FSX-11</strain>
    </source>
</reference>
<proteinExistence type="inferred from homology"/>
<dbReference type="InterPro" id="IPR044005">
    <property type="entry name" value="DZR_2"/>
</dbReference>
<evidence type="ECO:0000256" key="1">
    <source>
        <dbReference type="ARBA" id="ARBA00008007"/>
    </source>
</evidence>
<dbReference type="PANTHER" id="PTHR47505">
    <property type="entry name" value="DNA UTILIZATION PROTEIN YHGH"/>
    <property type="match status" value="1"/>
</dbReference>
<keyword evidence="4" id="KW-0328">Glycosyltransferase</keyword>
<dbReference type="GO" id="GO:0016757">
    <property type="term" value="F:glycosyltransferase activity"/>
    <property type="evidence" value="ECO:0007669"/>
    <property type="project" value="UniProtKB-KW"/>
</dbReference>
<dbReference type="Proteomes" id="UP000248012">
    <property type="component" value="Unassembled WGS sequence"/>
</dbReference>
<evidence type="ECO:0000313" key="4">
    <source>
        <dbReference type="EMBL" id="PYC47615.1"/>
    </source>
</evidence>
<dbReference type="RefSeq" id="WP_110795923.1">
    <property type="nucleotide sequence ID" value="NZ_KZ826484.1"/>
</dbReference>
<comment type="similarity">
    <text evidence="1">Belongs to the ComF/GntX family.</text>
</comment>
<sequence>MGIQTALRVVYPPRCLSCGDAVESDFGLCGPCWRDTPFIIDPCCDACGAPLPEGLGDVSGAVMKCDACLDHPRPWVRGRAALLYEGKGRDLVLALKHGDRHEIVRPAAKWMARRAHFLLAPQILVAPIPLHWTRMLKRRFNQSALLAEALAHELGLAYCPDLLQRPTRTAQLKGMDHAARFQELEGAITVHPKRRHRIAGRSVLLVDDVLTSGATLHAATQVCLQAGAKDVRIAALARVAKEA</sequence>
<dbReference type="CDD" id="cd06223">
    <property type="entry name" value="PRTases_typeI"/>
    <property type="match status" value="1"/>
</dbReference>
<protein>
    <submittedName>
        <fullName evidence="4">Amidophosphoribosyltransferase</fullName>
    </submittedName>
</protein>
<feature type="domain" description="Double zinc ribbon" evidence="3">
    <location>
        <begin position="7"/>
        <end position="69"/>
    </location>
</feature>
<dbReference type="Pfam" id="PF18912">
    <property type="entry name" value="DZR_2"/>
    <property type="match status" value="1"/>
</dbReference>
<dbReference type="Gene3D" id="3.40.50.2020">
    <property type="match status" value="1"/>
</dbReference>
<dbReference type="PANTHER" id="PTHR47505:SF1">
    <property type="entry name" value="DNA UTILIZATION PROTEIN YHGH"/>
    <property type="match status" value="1"/>
</dbReference>
<dbReference type="SUPFAM" id="SSF53271">
    <property type="entry name" value="PRTase-like"/>
    <property type="match status" value="1"/>
</dbReference>
<dbReference type="OrthoDB" id="9779910at2"/>
<feature type="domain" description="Phosphoribosyltransferase" evidence="2">
    <location>
        <begin position="144"/>
        <end position="239"/>
    </location>
</feature>
<dbReference type="InterPro" id="IPR029057">
    <property type="entry name" value="PRTase-like"/>
</dbReference>
<dbReference type="Pfam" id="PF00156">
    <property type="entry name" value="Pribosyltran"/>
    <property type="match status" value="1"/>
</dbReference>
<keyword evidence="5" id="KW-1185">Reference proteome</keyword>
<name>A0A2V4MLS1_9RHOB</name>
<dbReference type="AlphaFoldDB" id="A0A2V4MLS1"/>
<dbReference type="InterPro" id="IPR051910">
    <property type="entry name" value="ComF/GntX_DNA_util-trans"/>
</dbReference>
<evidence type="ECO:0000259" key="3">
    <source>
        <dbReference type="Pfam" id="PF18912"/>
    </source>
</evidence>
<evidence type="ECO:0000313" key="5">
    <source>
        <dbReference type="Proteomes" id="UP000248012"/>
    </source>
</evidence>
<gene>
    <name evidence="4" type="ORF">DI396_09240</name>
</gene>